<protein>
    <recommendedName>
        <fullName evidence="3">DUF982 domain-containing protein</fullName>
    </recommendedName>
</protein>
<dbReference type="InterPro" id="IPR010385">
    <property type="entry name" value="DUF982"/>
</dbReference>
<evidence type="ECO:0000313" key="2">
    <source>
        <dbReference type="Proteomes" id="UP001549036"/>
    </source>
</evidence>
<accession>A0ABV2HV47</accession>
<comment type="caution">
    <text evidence="1">The sequence shown here is derived from an EMBL/GenBank/DDBJ whole genome shotgun (WGS) entry which is preliminary data.</text>
</comment>
<evidence type="ECO:0000313" key="1">
    <source>
        <dbReference type="EMBL" id="MET3594485.1"/>
    </source>
</evidence>
<keyword evidence="2" id="KW-1185">Reference proteome</keyword>
<dbReference type="Pfam" id="PF06169">
    <property type="entry name" value="DUF982"/>
    <property type="match status" value="1"/>
</dbReference>
<dbReference type="Proteomes" id="UP001549036">
    <property type="component" value="Unassembled WGS sequence"/>
</dbReference>
<evidence type="ECO:0008006" key="3">
    <source>
        <dbReference type="Google" id="ProtNLM"/>
    </source>
</evidence>
<gene>
    <name evidence="1" type="ORF">ABID26_003893</name>
</gene>
<reference evidence="1 2" key="1">
    <citation type="submission" date="2024-06" db="EMBL/GenBank/DDBJ databases">
        <title>Genomic Encyclopedia of Type Strains, Phase IV (KMG-IV): sequencing the most valuable type-strain genomes for metagenomic binning, comparative biology and taxonomic classification.</title>
        <authorList>
            <person name="Goeker M."/>
        </authorList>
    </citation>
    <scope>NUCLEOTIDE SEQUENCE [LARGE SCALE GENOMIC DNA]</scope>
    <source>
        <strain evidence="1 2">DSM 29846</strain>
    </source>
</reference>
<sequence length="96" mass="10527">MAMVSKPFEKPIRVWVGLGFPRQLNTVTDAYQFSVDWCGNSPEQKAAIRACKAALVGDIDAETARGVFVAFARRKDILVEDGEFPHVAGKSHATYA</sequence>
<dbReference type="EMBL" id="JBEPLM010000007">
    <property type="protein sequence ID" value="MET3594485.1"/>
    <property type="molecule type" value="Genomic_DNA"/>
</dbReference>
<proteinExistence type="predicted"/>
<name>A0ABV2HV47_9HYPH</name>
<dbReference type="Gene3D" id="6.10.250.730">
    <property type="match status" value="1"/>
</dbReference>
<organism evidence="1 2">
    <name type="scientific">Mesorhizobium shonense</name>
    <dbReference type="NCBI Taxonomy" id="1209948"/>
    <lineage>
        <taxon>Bacteria</taxon>
        <taxon>Pseudomonadati</taxon>
        <taxon>Pseudomonadota</taxon>
        <taxon>Alphaproteobacteria</taxon>
        <taxon>Hyphomicrobiales</taxon>
        <taxon>Phyllobacteriaceae</taxon>
        <taxon>Mesorhizobium</taxon>
    </lineage>
</organism>